<protein>
    <submittedName>
        <fullName evidence="2">HDC08314</fullName>
    </submittedName>
</protein>
<proteinExistence type="predicted"/>
<dbReference type="AlphaFoldDB" id="Q6ILU6"/>
<name>Q6ILU6_DROME</name>
<evidence type="ECO:0000256" key="1">
    <source>
        <dbReference type="SAM" id="MobiDB-lite"/>
    </source>
</evidence>
<organism evidence="2">
    <name type="scientific">Drosophila melanogaster</name>
    <name type="common">Fruit fly</name>
    <dbReference type="NCBI Taxonomy" id="7227"/>
    <lineage>
        <taxon>Eukaryota</taxon>
        <taxon>Metazoa</taxon>
        <taxon>Ecdysozoa</taxon>
        <taxon>Arthropoda</taxon>
        <taxon>Hexapoda</taxon>
        <taxon>Insecta</taxon>
        <taxon>Pterygota</taxon>
        <taxon>Neoptera</taxon>
        <taxon>Endopterygota</taxon>
        <taxon>Diptera</taxon>
        <taxon>Brachycera</taxon>
        <taxon>Muscomorpha</taxon>
        <taxon>Ephydroidea</taxon>
        <taxon>Drosophilidae</taxon>
        <taxon>Drosophila</taxon>
        <taxon>Sophophora</taxon>
    </lineage>
</organism>
<gene>
    <name evidence="2" type="ORF">HDC08314</name>
</gene>
<dbReference type="EMBL" id="BK001920">
    <property type="protein sequence ID" value="DAA02766.1"/>
    <property type="molecule type" value="Genomic_DNA"/>
</dbReference>
<accession>Q6ILU6</accession>
<feature type="region of interest" description="Disordered" evidence="1">
    <location>
        <begin position="45"/>
        <end position="77"/>
    </location>
</feature>
<feature type="compositionally biased region" description="Low complexity" evidence="1">
    <location>
        <begin position="45"/>
        <end position="57"/>
    </location>
</feature>
<feature type="compositionally biased region" description="Polar residues" evidence="1">
    <location>
        <begin position="58"/>
        <end position="77"/>
    </location>
</feature>
<reference evidence="2" key="1">
    <citation type="journal article" date="2003" name="Genome Biol.">
        <title>An integrated gene annotation and transcriptional profiling approach towards the full gene content of the Drosophila genome.</title>
        <authorList>
            <person name="Hild M."/>
            <person name="Beckmann B."/>
            <person name="Haas S.A."/>
            <person name="Koch B."/>
            <person name="Solovyev V."/>
            <person name="Busold C."/>
            <person name="Fellenberg K."/>
            <person name="Boutros M."/>
            <person name="Vingron M."/>
            <person name="Sauer F."/>
            <person name="Hoheisel J.D."/>
            <person name="Paro R."/>
        </authorList>
    </citation>
    <scope>NUCLEOTIDE SEQUENCE</scope>
</reference>
<sequence length="208" mass="23253">MTTVTTATGATLVAFLGKSNHNSEIFSRKSCYNRYCFIKNKRYSNSSHTSLKNSSNNIESTSNMTEIPSSNSHISRNGNIVTRATPTQFAARFHSEFRLDSSGQVGTRRRTQLVHRRRGLGKHSKWGTPLRNSLCGAQRGVARRANHHHSRCADDRCALKNQLSEFSSRVSNGTDWWLWLCVRLVHHHTCGGGGHAMSIWKPGVSRAS</sequence>
<evidence type="ECO:0000313" key="2">
    <source>
        <dbReference type="EMBL" id="DAA02766.1"/>
    </source>
</evidence>